<dbReference type="Pfam" id="PF11737">
    <property type="entry name" value="DUF3300"/>
    <property type="match status" value="1"/>
</dbReference>
<dbReference type="RefSeq" id="WP_274943010.1">
    <property type="nucleotide sequence ID" value="NZ_JANWOI010000002.1"/>
</dbReference>
<keyword evidence="2" id="KW-0732">Signal</keyword>
<keyword evidence="4" id="KW-1185">Reference proteome</keyword>
<proteinExistence type="predicted"/>
<organism evidence="3 4">
    <name type="scientific">Govanella unica</name>
    <dbReference type="NCBI Taxonomy" id="2975056"/>
    <lineage>
        <taxon>Bacteria</taxon>
        <taxon>Pseudomonadati</taxon>
        <taxon>Pseudomonadota</taxon>
        <taxon>Alphaproteobacteria</taxon>
        <taxon>Emcibacterales</taxon>
        <taxon>Govanellaceae</taxon>
        <taxon>Govanella</taxon>
    </lineage>
</organism>
<accession>A0A9X3Z6P8</accession>
<feature type="compositionally biased region" description="Basic and acidic residues" evidence="1">
    <location>
        <begin position="377"/>
        <end position="394"/>
    </location>
</feature>
<gene>
    <name evidence="3" type="ORF">NYP16_04975</name>
</gene>
<feature type="compositionally biased region" description="Low complexity" evidence="1">
    <location>
        <begin position="358"/>
        <end position="375"/>
    </location>
</feature>
<feature type="compositionally biased region" description="Low complexity" evidence="1">
    <location>
        <begin position="397"/>
        <end position="410"/>
    </location>
</feature>
<evidence type="ECO:0000313" key="4">
    <source>
        <dbReference type="Proteomes" id="UP001141619"/>
    </source>
</evidence>
<dbReference type="EMBL" id="JANWOI010000002">
    <property type="protein sequence ID" value="MDA5193307.1"/>
    <property type="molecule type" value="Genomic_DNA"/>
</dbReference>
<dbReference type="Proteomes" id="UP001141619">
    <property type="component" value="Unassembled WGS sequence"/>
</dbReference>
<comment type="caution">
    <text evidence="3">The sequence shown here is derived from an EMBL/GenBank/DDBJ whole genome shotgun (WGS) entry which is preliminary data.</text>
</comment>
<dbReference type="PANTHER" id="PTHR40269">
    <property type="entry name" value="OUTER MEMBRANE PROTEIN-RELATED"/>
    <property type="match status" value="1"/>
</dbReference>
<dbReference type="PANTHER" id="PTHR40269:SF1">
    <property type="entry name" value="OUTER MEMBRANE PROTEIN"/>
    <property type="match status" value="1"/>
</dbReference>
<feature type="compositionally biased region" description="Low complexity" evidence="1">
    <location>
        <begin position="501"/>
        <end position="514"/>
    </location>
</feature>
<feature type="compositionally biased region" description="Basic and acidic residues" evidence="1">
    <location>
        <begin position="423"/>
        <end position="441"/>
    </location>
</feature>
<feature type="compositionally biased region" description="Basic and acidic residues" evidence="1">
    <location>
        <begin position="524"/>
        <end position="557"/>
    </location>
</feature>
<name>A0A9X3Z6P8_9PROT</name>
<reference evidence="3" key="1">
    <citation type="submission" date="2022-08" db="EMBL/GenBank/DDBJ databases">
        <authorList>
            <person name="Vandamme P."/>
            <person name="Hettiarachchi A."/>
            <person name="Peeters C."/>
            <person name="Cnockaert M."/>
            <person name="Carlier A."/>
        </authorList>
    </citation>
    <scope>NUCLEOTIDE SEQUENCE</scope>
    <source>
        <strain evidence="3">LMG 31809</strain>
    </source>
</reference>
<feature type="compositionally biased region" description="Basic and acidic residues" evidence="1">
    <location>
        <begin position="323"/>
        <end position="340"/>
    </location>
</feature>
<feature type="signal peptide" evidence="2">
    <location>
        <begin position="1"/>
        <end position="31"/>
    </location>
</feature>
<evidence type="ECO:0000256" key="1">
    <source>
        <dbReference type="SAM" id="MobiDB-lite"/>
    </source>
</evidence>
<evidence type="ECO:0000256" key="2">
    <source>
        <dbReference type="SAM" id="SignalP"/>
    </source>
</evidence>
<dbReference type="AlphaFoldDB" id="A0A9X3Z6P8"/>
<reference evidence="3" key="2">
    <citation type="journal article" date="2023" name="Syst. Appl. Microbiol.">
        <title>Govania unica gen. nov., sp. nov., a rare biosphere bacterium that represents a novel family in the class Alphaproteobacteria.</title>
        <authorList>
            <person name="Vandamme P."/>
            <person name="Peeters C."/>
            <person name="Hettiarachchi A."/>
            <person name="Cnockaert M."/>
            <person name="Carlier A."/>
        </authorList>
    </citation>
    <scope>NUCLEOTIDE SEQUENCE</scope>
    <source>
        <strain evidence="3">LMG 31809</strain>
    </source>
</reference>
<feature type="chain" id="PRO_5040849436" evidence="2">
    <location>
        <begin position="32"/>
        <end position="557"/>
    </location>
</feature>
<feature type="compositionally biased region" description="Basic and acidic residues" evidence="1">
    <location>
        <begin position="480"/>
        <end position="498"/>
    </location>
</feature>
<evidence type="ECO:0000313" key="3">
    <source>
        <dbReference type="EMBL" id="MDA5193307.1"/>
    </source>
</evidence>
<feature type="region of interest" description="Disordered" evidence="1">
    <location>
        <begin position="303"/>
        <end position="557"/>
    </location>
</feature>
<sequence length="557" mass="63572">MKTAFSGIFSKLALVALVVAPTMVYQGQAMAQQTRGGGWVNPDERAEPNIGIPQGEEGWSDGELAQLLAPVALYPDQLLAQVLTASTYPLEVVEADRWVSDPRNAGLKGEALGRAVESKDWSPSVKSLVQFPEVLHMMSSKLDWMQDLGEAFLAQEGDVMAMVQQLRQDASASGTLRSTPEQIVREQDQAILIVPANPQVVYVPYYDPLYAYGAWDYPGYQPYYFGGPAYVGRPGLFFGNSSMVLSMLWGWSDWDWRYRRLNIHTDRYNRLNYHRPPISSSIWTHDPYHRRGVYYQNTRIRDRFEGSNRGGPNGYGNHSSGWRQDRDRSSDWNRMRERNPALDQGGRRGSNWQGSTRSPSASSPAVVQPQAQPAPTTRERMMQNWREQRTREAQPEQARPQQSAPVAQPQVERPAGQAQPDPAARERMMQNWREQRTREAQPEQVRPQQSAPAAQPQVERPQYQRPQVERPAGQAQPDPAARERMMQNWREQRTREAQPEQARPQQSAPVAQPQVERPQYQRPQMDRPQGERPQVERSQGERPQRDGGDRGRGREER</sequence>
<dbReference type="InterPro" id="IPR021728">
    <property type="entry name" value="DUF3300"/>
</dbReference>
<feature type="compositionally biased region" description="Low complexity" evidence="1">
    <location>
        <begin position="447"/>
        <end position="457"/>
    </location>
</feature>
<protein>
    <submittedName>
        <fullName evidence="3">DUF3300 domain-containing protein</fullName>
    </submittedName>
</protein>